<evidence type="ECO:0000256" key="2">
    <source>
        <dbReference type="ARBA" id="ARBA00022553"/>
    </source>
</evidence>
<dbReference type="Pfam" id="PF06745">
    <property type="entry name" value="ATPase"/>
    <property type="match status" value="2"/>
</dbReference>
<dbReference type="PROSITE" id="PS51146">
    <property type="entry name" value="KAIC"/>
    <property type="match status" value="2"/>
</dbReference>
<evidence type="ECO:0000313" key="8">
    <source>
        <dbReference type="EMBL" id="UVC17620.1"/>
    </source>
</evidence>
<keyword evidence="9" id="KW-1185">Reference proteome</keyword>
<evidence type="ECO:0000256" key="4">
    <source>
        <dbReference type="ARBA" id="ARBA00022737"/>
    </source>
</evidence>
<name>A0ABY5R2B1_9HYPH</name>
<dbReference type="InterPro" id="IPR030665">
    <property type="entry name" value="KaiC"/>
</dbReference>
<reference evidence="8" key="1">
    <citation type="submission" date="2020-09" db="EMBL/GenBank/DDBJ databases">
        <title>Rhizobia associated with sainfoin plants.</title>
        <authorList>
            <person name="Asharfi S."/>
            <person name="Kuzmanovic N."/>
            <person name="Bunk B."/>
            <person name="Sproeer C."/>
            <person name="Becker M."/>
            <person name="Thuenen T."/>
        </authorList>
    </citation>
    <scope>NUCLEOTIDE SEQUENCE</scope>
    <source>
        <strain evidence="8">OM4</strain>
    </source>
</reference>
<dbReference type="InterPro" id="IPR027417">
    <property type="entry name" value="P-loop_NTPase"/>
</dbReference>
<feature type="domain" description="KaiC" evidence="7">
    <location>
        <begin position="7"/>
        <end position="246"/>
    </location>
</feature>
<accession>A0ABY5R2B1</accession>
<dbReference type="EC" id="2.7.11.1" evidence="1"/>
<dbReference type="InterPro" id="IPR003593">
    <property type="entry name" value="AAA+_ATPase"/>
</dbReference>
<dbReference type="SMART" id="SM00382">
    <property type="entry name" value="AAA"/>
    <property type="match status" value="2"/>
</dbReference>
<dbReference type="SUPFAM" id="SSF52540">
    <property type="entry name" value="P-loop containing nucleoside triphosphate hydrolases"/>
    <property type="match status" value="2"/>
</dbReference>
<keyword evidence="6" id="KW-0378">Hydrolase</keyword>
<dbReference type="Proteomes" id="UP001058098">
    <property type="component" value="Chromosome"/>
</dbReference>
<evidence type="ECO:0000259" key="7">
    <source>
        <dbReference type="PROSITE" id="PS51146"/>
    </source>
</evidence>
<keyword evidence="4" id="KW-0677">Repeat</keyword>
<dbReference type="Gene3D" id="3.40.50.300">
    <property type="entry name" value="P-loop containing nucleotide triphosphate hydrolases"/>
    <property type="match status" value="2"/>
</dbReference>
<dbReference type="EMBL" id="CP062229">
    <property type="protein sequence ID" value="UVC17620.1"/>
    <property type="molecule type" value="Genomic_DNA"/>
</dbReference>
<dbReference type="InterPro" id="IPR051347">
    <property type="entry name" value="Circadian_clock_KaiC-rel"/>
</dbReference>
<dbReference type="PIRSF" id="PIRSF039117">
    <property type="entry name" value="KaiC"/>
    <property type="match status" value="1"/>
</dbReference>
<dbReference type="PANTHER" id="PTHR42926">
    <property type="match status" value="1"/>
</dbReference>
<gene>
    <name evidence="8" type="ORF">IHQ72_11270</name>
</gene>
<organism evidence="8 9">
    <name type="scientific">Mesorhizobium onobrychidis</name>
    <dbReference type="NCBI Taxonomy" id="2775404"/>
    <lineage>
        <taxon>Bacteria</taxon>
        <taxon>Pseudomonadati</taxon>
        <taxon>Pseudomonadota</taxon>
        <taxon>Alphaproteobacteria</taxon>
        <taxon>Hyphomicrobiales</taxon>
        <taxon>Phyllobacteriaceae</taxon>
        <taxon>Mesorhizobium</taxon>
    </lineage>
</organism>
<dbReference type="PANTHER" id="PTHR42926:SF1">
    <property type="entry name" value="CIRCADIAN CLOCK OSCILLATOR PROTEIN KAIC 1"/>
    <property type="match status" value="1"/>
</dbReference>
<dbReference type="CDD" id="cd19488">
    <property type="entry name" value="KaiC-like_N"/>
    <property type="match status" value="1"/>
</dbReference>
<evidence type="ECO:0000256" key="6">
    <source>
        <dbReference type="ARBA" id="ARBA00022801"/>
    </source>
</evidence>
<proteinExistence type="predicted"/>
<keyword evidence="3" id="KW-0808">Transferase</keyword>
<keyword evidence="5" id="KW-0418">Kinase</keyword>
<dbReference type="InterPro" id="IPR014774">
    <property type="entry name" value="KaiC-like_dom"/>
</dbReference>
<sequence length="495" mass="54052">METDDASPIVTGVEGLDHVLRGGYAKFRSHLVEGRPGSGKTTLGLQFLLNGAQNKERCLYITLSESKRELLSVASRHGLSLDGIEILELVPPELSLDPSQLQTLVHSSDLELGETVQSALAEIERLKPDRVVFDSLSEIRLLSQGSLRYRRQVLALKSFFLLSNATVLLLDDLTAEHDDLNLHSISHGVIRLEQLSPVYGGERRRLRVIKMRGVQIRGGYHDFVIRPGGLTVFPRLVASEHEMVEYGPPASSETSIDNLAGGGLERGTSTLLMGPSGVGKSTIASAYCHAALLRGESVLVLLFDETKRIFMARASGLGMNLEAFAEEGRLLLEQIDPAELSPGELSARIQSAVERSNARIVVVDSLTGYLNTMSGEQHLVLQMHEILTYLNHKGVVTILVLANHGLIGQVAAPVEMTYLCDSVMLLRFFESGGRLRRAISVVKRRVGPHEDTIREFKITAAGLAVGEPLEDFRGILTGVPSFEGKKADLLEDEPS</sequence>
<dbReference type="InterPro" id="IPR010624">
    <property type="entry name" value="KaiC_dom"/>
</dbReference>
<evidence type="ECO:0000256" key="5">
    <source>
        <dbReference type="ARBA" id="ARBA00022777"/>
    </source>
</evidence>
<keyword evidence="2" id="KW-0597">Phosphoprotein</keyword>
<dbReference type="PRINTS" id="PR01874">
    <property type="entry name" value="DNAREPAIRADA"/>
</dbReference>
<evidence type="ECO:0000313" key="9">
    <source>
        <dbReference type="Proteomes" id="UP001058098"/>
    </source>
</evidence>
<evidence type="ECO:0000256" key="3">
    <source>
        <dbReference type="ARBA" id="ARBA00022679"/>
    </source>
</evidence>
<protein>
    <recommendedName>
        <fullName evidence="1">non-specific serine/threonine protein kinase</fullName>
        <ecNumber evidence="1">2.7.11.1</ecNumber>
    </recommendedName>
</protein>
<dbReference type="RefSeq" id="WP_258122500.1">
    <property type="nucleotide sequence ID" value="NZ_CP062229.1"/>
</dbReference>
<feature type="domain" description="KaiC" evidence="7">
    <location>
        <begin position="247"/>
        <end position="479"/>
    </location>
</feature>
<evidence type="ECO:0000256" key="1">
    <source>
        <dbReference type="ARBA" id="ARBA00012513"/>
    </source>
</evidence>